<accession>X1ICT1</accession>
<name>X1ICT1_9ZZZZ</name>
<protein>
    <submittedName>
        <fullName evidence="1">Uncharacterized protein</fullName>
    </submittedName>
</protein>
<proteinExistence type="predicted"/>
<feature type="non-terminal residue" evidence="1">
    <location>
        <position position="58"/>
    </location>
</feature>
<comment type="caution">
    <text evidence="1">The sequence shown here is derived from an EMBL/GenBank/DDBJ whole genome shotgun (WGS) entry which is preliminary data.</text>
</comment>
<dbReference type="AlphaFoldDB" id="X1ICT1"/>
<dbReference type="EMBL" id="BARU01036724">
    <property type="protein sequence ID" value="GAH80231.1"/>
    <property type="molecule type" value="Genomic_DNA"/>
</dbReference>
<reference evidence="1" key="1">
    <citation type="journal article" date="2014" name="Front. Microbiol.">
        <title>High frequency of phylogenetically diverse reductive dehalogenase-homologous genes in deep subseafloor sedimentary metagenomes.</title>
        <authorList>
            <person name="Kawai M."/>
            <person name="Futagami T."/>
            <person name="Toyoda A."/>
            <person name="Takaki Y."/>
            <person name="Nishi S."/>
            <person name="Hori S."/>
            <person name="Arai W."/>
            <person name="Tsubouchi T."/>
            <person name="Morono Y."/>
            <person name="Uchiyama I."/>
            <person name="Ito T."/>
            <person name="Fujiyama A."/>
            <person name="Inagaki F."/>
            <person name="Takami H."/>
        </authorList>
    </citation>
    <scope>NUCLEOTIDE SEQUENCE</scope>
    <source>
        <strain evidence="1">Expedition CK06-06</strain>
    </source>
</reference>
<evidence type="ECO:0000313" key="1">
    <source>
        <dbReference type="EMBL" id="GAH80231.1"/>
    </source>
</evidence>
<sequence>MQEINEIQKQIERFISYFQNKYQTIKNTKFKANDELFKKTIYMGIIDALSKTIYPRKG</sequence>
<organism evidence="1">
    <name type="scientific">marine sediment metagenome</name>
    <dbReference type="NCBI Taxonomy" id="412755"/>
    <lineage>
        <taxon>unclassified sequences</taxon>
        <taxon>metagenomes</taxon>
        <taxon>ecological metagenomes</taxon>
    </lineage>
</organism>
<gene>
    <name evidence="1" type="ORF">S03H2_57298</name>
</gene>